<protein>
    <submittedName>
        <fullName evidence="7">Efflux RND transporter periplasmic adaptor subunit</fullName>
    </submittedName>
</protein>
<dbReference type="Gene3D" id="2.40.420.20">
    <property type="match status" value="1"/>
</dbReference>
<evidence type="ECO:0000313" key="8">
    <source>
        <dbReference type="Proteomes" id="UP000663444"/>
    </source>
</evidence>
<accession>A0A974SS76</accession>
<dbReference type="PANTHER" id="PTHR30469:SF18">
    <property type="entry name" value="RESISTANCE-NODULATION-CELL DIVISION (RND) EFFLUX MEMBRANE FUSION PROTEIN-RELATED"/>
    <property type="match status" value="1"/>
</dbReference>
<keyword evidence="3" id="KW-0813">Transport</keyword>
<dbReference type="NCBIfam" id="TIGR01730">
    <property type="entry name" value="RND_mfp"/>
    <property type="match status" value="1"/>
</dbReference>
<dbReference type="PANTHER" id="PTHR30469">
    <property type="entry name" value="MULTIDRUG RESISTANCE PROTEIN MDTA"/>
    <property type="match status" value="1"/>
</dbReference>
<name>A0A974SS76_9RHOO</name>
<dbReference type="InterPro" id="IPR058625">
    <property type="entry name" value="MdtA-like_BSH"/>
</dbReference>
<evidence type="ECO:0000256" key="2">
    <source>
        <dbReference type="ARBA" id="ARBA00009477"/>
    </source>
</evidence>
<evidence type="ECO:0000259" key="5">
    <source>
        <dbReference type="Pfam" id="PF25954"/>
    </source>
</evidence>
<organism evidence="7 8">
    <name type="scientific">Azospira restricta</name>
    <dbReference type="NCBI Taxonomy" id="404405"/>
    <lineage>
        <taxon>Bacteria</taxon>
        <taxon>Pseudomonadati</taxon>
        <taxon>Pseudomonadota</taxon>
        <taxon>Betaproteobacteria</taxon>
        <taxon>Rhodocyclales</taxon>
        <taxon>Rhodocyclaceae</taxon>
        <taxon>Azospira</taxon>
    </lineage>
</organism>
<comment type="subcellular location">
    <subcellularLocation>
        <location evidence="1">Cell envelope</location>
    </subcellularLocation>
</comment>
<dbReference type="Pfam" id="PF25967">
    <property type="entry name" value="RND-MFP_C"/>
    <property type="match status" value="1"/>
</dbReference>
<comment type="similarity">
    <text evidence="2">Belongs to the membrane fusion protein (MFP) (TC 8.A.1) family.</text>
</comment>
<dbReference type="KEGG" id="ares:IWH25_01630"/>
<evidence type="ECO:0000313" key="7">
    <source>
        <dbReference type="EMBL" id="QRJ65596.1"/>
    </source>
</evidence>
<dbReference type="InterPro" id="IPR058627">
    <property type="entry name" value="MdtA-like_C"/>
</dbReference>
<dbReference type="Gene3D" id="1.10.287.470">
    <property type="entry name" value="Helix hairpin bin"/>
    <property type="match status" value="1"/>
</dbReference>
<reference evidence="7" key="1">
    <citation type="submission" date="2020-11" db="EMBL/GenBank/DDBJ databases">
        <title>Azospira restricta DSM 18626 genome sequence.</title>
        <authorList>
            <person name="Moe W.M."/>
        </authorList>
    </citation>
    <scope>NUCLEOTIDE SEQUENCE</scope>
    <source>
        <strain evidence="7">DSM 18626</strain>
    </source>
</reference>
<dbReference type="EMBL" id="CP064781">
    <property type="protein sequence ID" value="QRJ65596.1"/>
    <property type="molecule type" value="Genomic_DNA"/>
</dbReference>
<feature type="domain" description="CusB-like beta-barrel" evidence="5">
    <location>
        <begin position="186"/>
        <end position="259"/>
    </location>
</feature>
<gene>
    <name evidence="7" type="ORF">IWH25_01630</name>
</gene>
<dbReference type="GO" id="GO:1990281">
    <property type="term" value="C:efflux pump complex"/>
    <property type="evidence" value="ECO:0007669"/>
    <property type="project" value="TreeGrafter"/>
</dbReference>
<evidence type="ECO:0000259" key="6">
    <source>
        <dbReference type="Pfam" id="PF25967"/>
    </source>
</evidence>
<evidence type="ECO:0000256" key="1">
    <source>
        <dbReference type="ARBA" id="ARBA00004196"/>
    </source>
</evidence>
<feature type="domain" description="Multidrug resistance protein MdtA-like barrel-sandwich hybrid" evidence="4">
    <location>
        <begin position="59"/>
        <end position="176"/>
    </location>
</feature>
<dbReference type="AlphaFoldDB" id="A0A974SS76"/>
<evidence type="ECO:0000256" key="3">
    <source>
        <dbReference type="ARBA" id="ARBA00022448"/>
    </source>
</evidence>
<dbReference type="InterPro" id="IPR058792">
    <property type="entry name" value="Beta-barrel_RND_2"/>
</dbReference>
<dbReference type="GO" id="GO:0015562">
    <property type="term" value="F:efflux transmembrane transporter activity"/>
    <property type="evidence" value="ECO:0007669"/>
    <property type="project" value="TreeGrafter"/>
</dbReference>
<proteinExistence type="inferred from homology"/>
<dbReference type="Proteomes" id="UP000663444">
    <property type="component" value="Chromosome"/>
</dbReference>
<feature type="domain" description="Multidrug resistance protein MdtA-like C-terminal permuted SH3" evidence="6">
    <location>
        <begin position="266"/>
        <end position="324"/>
    </location>
</feature>
<keyword evidence="8" id="KW-1185">Reference proteome</keyword>
<dbReference type="Gene3D" id="2.40.50.100">
    <property type="match status" value="1"/>
</dbReference>
<sequence length="350" mass="36326">MTAAALAAALLAAACAREAPKAAPLRPVLTERVGVAAAAAAPTYAGEVRSRVEQALAFRIAGKISERLVDAGATVRAGQVLARLDPVDAALAADAAEAQRRLADADLRRFRELREKNFVSQAALDSRETTLKASAAQAELARNQSAYTVLRADQDGVVGQVLAEVGQVVAAGQPVFRVARLDVPEVAIAIPEGRLPEVRQAKQAEVTLWADAARSYPAKLREVAAVADPATRTYAARVALLEADAAVALGMSASVRFSAGTAAERLTIPQAALFQKDGKPAVWLVGDDATVALRAVEVARYTDGRVELAGGLARGERIVVAGVHKLAAGERIRVAERGAGTAVADLAAAK</sequence>
<dbReference type="Pfam" id="PF25954">
    <property type="entry name" value="Beta-barrel_RND_2"/>
    <property type="match status" value="1"/>
</dbReference>
<dbReference type="Pfam" id="PF25917">
    <property type="entry name" value="BSH_RND"/>
    <property type="match status" value="1"/>
</dbReference>
<dbReference type="InterPro" id="IPR006143">
    <property type="entry name" value="RND_pump_MFP"/>
</dbReference>
<dbReference type="SUPFAM" id="SSF111369">
    <property type="entry name" value="HlyD-like secretion proteins"/>
    <property type="match status" value="1"/>
</dbReference>
<evidence type="ECO:0000259" key="4">
    <source>
        <dbReference type="Pfam" id="PF25917"/>
    </source>
</evidence>